<accession>A0A940MX08</accession>
<dbReference type="InterPro" id="IPR009078">
    <property type="entry name" value="Ferritin-like_SF"/>
</dbReference>
<dbReference type="SUPFAM" id="SSF47240">
    <property type="entry name" value="Ferritin-like"/>
    <property type="match status" value="1"/>
</dbReference>
<name>A0A940MX08_9PROT</name>
<keyword evidence="2" id="KW-1185">Reference proteome</keyword>
<dbReference type="PANTHER" id="PTHR31694">
    <property type="entry name" value="DESICCATION-LIKE PROTEIN"/>
    <property type="match status" value="1"/>
</dbReference>
<dbReference type="RefSeq" id="WP_209375757.1">
    <property type="nucleotide sequence ID" value="NZ_JAGIZA010000013.1"/>
</dbReference>
<dbReference type="PROSITE" id="PS51318">
    <property type="entry name" value="TAT"/>
    <property type="match status" value="1"/>
</dbReference>
<dbReference type="EMBL" id="JAGIZA010000013">
    <property type="protein sequence ID" value="MBP0494959.1"/>
    <property type="molecule type" value="Genomic_DNA"/>
</dbReference>
<reference evidence="1" key="1">
    <citation type="submission" date="2021-03" db="EMBL/GenBank/DDBJ databases">
        <authorList>
            <person name="So Y."/>
        </authorList>
    </citation>
    <scope>NUCLEOTIDE SEQUENCE</scope>
    <source>
        <strain evidence="1">SG15</strain>
    </source>
</reference>
<proteinExistence type="predicted"/>
<comment type="caution">
    <text evidence="1">The sequence shown here is derived from an EMBL/GenBank/DDBJ whole genome shotgun (WGS) entry which is preliminary data.</text>
</comment>
<protein>
    <submittedName>
        <fullName evidence="1">Ferritin-like domain-containing protein</fullName>
    </submittedName>
</protein>
<evidence type="ECO:0000313" key="2">
    <source>
        <dbReference type="Proteomes" id="UP000677537"/>
    </source>
</evidence>
<gene>
    <name evidence="1" type="ORF">J5Y10_19410</name>
</gene>
<dbReference type="AlphaFoldDB" id="A0A940MX08"/>
<dbReference type="Proteomes" id="UP000677537">
    <property type="component" value="Unassembled WGS sequence"/>
</dbReference>
<dbReference type="InterPro" id="IPR052965">
    <property type="entry name" value="Pigment-catalase-like"/>
</dbReference>
<dbReference type="PANTHER" id="PTHR31694:SF26">
    <property type="entry name" value="OS05G0151100 PROTEIN"/>
    <property type="match status" value="1"/>
</dbReference>
<dbReference type="InterPro" id="IPR006311">
    <property type="entry name" value="TAT_signal"/>
</dbReference>
<evidence type="ECO:0000313" key="1">
    <source>
        <dbReference type="EMBL" id="MBP0494959.1"/>
    </source>
</evidence>
<organism evidence="1 2">
    <name type="scientific">Roseomonas indoligenes</name>
    <dbReference type="NCBI Taxonomy" id="2820811"/>
    <lineage>
        <taxon>Bacteria</taxon>
        <taxon>Pseudomonadati</taxon>
        <taxon>Pseudomonadota</taxon>
        <taxon>Alphaproteobacteria</taxon>
        <taxon>Acetobacterales</taxon>
        <taxon>Roseomonadaceae</taxon>
        <taxon>Roseomonas</taxon>
    </lineage>
</organism>
<dbReference type="Pfam" id="PF13668">
    <property type="entry name" value="Ferritin_2"/>
    <property type="match status" value="1"/>
</dbReference>
<sequence>MTNSIEKPVAPATEAVGRRLLARRVGAGAAVAALATGGMTVASAPAQAQSITDADIFNFALNLEYLEAEYYLRGVTGSGLAAGDTGGTGASGGVTGGSAVNFRSDYLRQYMTKIAIDEQAHVKFIRAVLGSSAVARPAIDFATAFTTLARAAGLINGSQTFNPFADEVSFLLGAFVFEDVGVTAYGGAASLISNRDFVSYAASVLAVEAYHAGAVRTLIANIGGGAAANSVTALRAQLSGAADEVGVTTATSMYNFAPTDSQAQTFRRSPRQVLNIVYGAQNASSGLFFPAGMNGTIRS</sequence>